<organism evidence="1 2">
    <name type="scientific">Pseudomonas phage phiPMW</name>
    <dbReference type="NCBI Taxonomy" id="1815582"/>
    <lineage>
        <taxon>Viruses</taxon>
        <taxon>Duplodnaviria</taxon>
        <taxon>Heunggongvirae</taxon>
        <taxon>Uroviricota</taxon>
        <taxon>Caudoviricetes</taxon>
        <taxon>Plaisancevirus</taxon>
        <taxon>Plaisancevirus PMW</taxon>
    </lineage>
</organism>
<dbReference type="Proteomes" id="UP000223738">
    <property type="component" value="Segment"/>
</dbReference>
<keyword evidence="2" id="KW-1185">Reference proteome</keyword>
<evidence type="ECO:0000313" key="2">
    <source>
        <dbReference type="Proteomes" id="UP000223738"/>
    </source>
</evidence>
<protein>
    <submittedName>
        <fullName evidence="1">Uncharacterized protein</fullName>
    </submittedName>
</protein>
<gene>
    <name evidence="1" type="ORF">PMW_17</name>
</gene>
<evidence type="ECO:0000313" key="1">
    <source>
        <dbReference type="EMBL" id="ANA49142.1"/>
    </source>
</evidence>
<dbReference type="EMBL" id="KU862660">
    <property type="protein sequence ID" value="ANA49142.1"/>
    <property type="molecule type" value="Genomic_DNA"/>
</dbReference>
<reference evidence="1 2" key="1">
    <citation type="submission" date="2016-03" db="EMBL/GenBank/DDBJ databases">
        <title>Characterization of pf16 and phiPMW: Two novel phages infecting Pseudomonas putida PpG1.</title>
        <authorList>
            <person name="Magill D.J."/>
            <person name="Krylov V.N."/>
            <person name="Allen C.C.R."/>
            <person name="McGrath J.W."/>
            <person name="Quinn J.P."/>
            <person name="Kulakov L.A."/>
        </authorList>
    </citation>
    <scope>NUCLEOTIDE SEQUENCE [LARGE SCALE GENOMIC DNA]</scope>
</reference>
<accession>A0A1S5R154</accession>
<name>A0A1S5R154_9CAUD</name>
<sequence>MAKPQFLIRIGYKTGQVEEFWFDKFKFNRVEGTDDVAGIECIFSDPNQTNFMFGLTNIAYVYQVAVRMVEGDVIEEAQ</sequence>
<proteinExistence type="predicted"/>